<dbReference type="PANTHER" id="PTHR31001">
    <property type="entry name" value="UNCHARACTERIZED TRANSCRIPTIONAL REGULATORY PROTEIN"/>
    <property type="match status" value="1"/>
</dbReference>
<feature type="compositionally biased region" description="Pro residues" evidence="4">
    <location>
        <begin position="1"/>
        <end position="11"/>
    </location>
</feature>
<name>A0A316V2A8_9BASI</name>
<comment type="subcellular location">
    <subcellularLocation>
        <location evidence="1">Nucleus</location>
    </subcellularLocation>
</comment>
<evidence type="ECO:0000256" key="4">
    <source>
        <dbReference type="SAM" id="MobiDB-lite"/>
    </source>
</evidence>
<dbReference type="STRING" id="1280837.A0A316V2A8"/>
<dbReference type="GO" id="GO:0003677">
    <property type="term" value="F:DNA binding"/>
    <property type="evidence" value="ECO:0007669"/>
    <property type="project" value="InterPro"/>
</dbReference>
<feature type="domain" description="Zn(2)-C6 fungal-type" evidence="5">
    <location>
        <begin position="57"/>
        <end position="86"/>
    </location>
</feature>
<dbReference type="OrthoDB" id="6780543at2759"/>
<evidence type="ECO:0000256" key="1">
    <source>
        <dbReference type="ARBA" id="ARBA00004123"/>
    </source>
</evidence>
<dbReference type="InterPro" id="IPR001138">
    <property type="entry name" value="Zn2Cys6_DnaBD"/>
</dbReference>
<organism evidence="6 7">
    <name type="scientific">Meira miltonrushii</name>
    <dbReference type="NCBI Taxonomy" id="1280837"/>
    <lineage>
        <taxon>Eukaryota</taxon>
        <taxon>Fungi</taxon>
        <taxon>Dikarya</taxon>
        <taxon>Basidiomycota</taxon>
        <taxon>Ustilaginomycotina</taxon>
        <taxon>Exobasidiomycetes</taxon>
        <taxon>Exobasidiales</taxon>
        <taxon>Brachybasidiaceae</taxon>
        <taxon>Meira</taxon>
    </lineage>
</organism>
<dbReference type="PANTHER" id="PTHR31001:SF89">
    <property type="entry name" value="ZN(2)-C6 FUNGAL-TYPE DOMAIN-CONTAINING PROTEIN"/>
    <property type="match status" value="1"/>
</dbReference>
<feature type="compositionally biased region" description="Low complexity" evidence="4">
    <location>
        <begin position="794"/>
        <end position="804"/>
    </location>
</feature>
<dbReference type="Pfam" id="PF00172">
    <property type="entry name" value="Zn_clus"/>
    <property type="match status" value="1"/>
</dbReference>
<keyword evidence="3" id="KW-0539">Nucleus</keyword>
<dbReference type="GO" id="GO:0005634">
    <property type="term" value="C:nucleus"/>
    <property type="evidence" value="ECO:0007669"/>
    <property type="project" value="UniProtKB-SubCell"/>
</dbReference>
<dbReference type="SMART" id="SM00906">
    <property type="entry name" value="Fungal_trans"/>
    <property type="match status" value="1"/>
</dbReference>
<feature type="compositionally biased region" description="Polar residues" evidence="4">
    <location>
        <begin position="766"/>
        <end position="781"/>
    </location>
</feature>
<evidence type="ECO:0000259" key="5">
    <source>
        <dbReference type="PROSITE" id="PS50048"/>
    </source>
</evidence>
<dbReference type="InParanoid" id="A0A316V2A8"/>
<dbReference type="GO" id="GO:0006351">
    <property type="term" value="P:DNA-templated transcription"/>
    <property type="evidence" value="ECO:0007669"/>
    <property type="project" value="InterPro"/>
</dbReference>
<feature type="region of interest" description="Disordered" evidence="4">
    <location>
        <begin position="738"/>
        <end position="806"/>
    </location>
</feature>
<feature type="compositionally biased region" description="Low complexity" evidence="4">
    <location>
        <begin position="98"/>
        <end position="108"/>
    </location>
</feature>
<evidence type="ECO:0000313" key="6">
    <source>
        <dbReference type="EMBL" id="PWN31689.1"/>
    </source>
</evidence>
<feature type="compositionally biased region" description="Low complexity" evidence="4">
    <location>
        <begin position="24"/>
        <end position="37"/>
    </location>
</feature>
<gene>
    <name evidence="6" type="ORF">FA14DRAFT_162618</name>
</gene>
<feature type="region of interest" description="Disordered" evidence="4">
    <location>
        <begin position="1"/>
        <end position="48"/>
    </location>
</feature>
<feature type="compositionally biased region" description="Polar residues" evidence="4">
    <location>
        <begin position="145"/>
        <end position="161"/>
    </location>
</feature>
<feature type="compositionally biased region" description="Low complexity" evidence="4">
    <location>
        <begin position="740"/>
        <end position="753"/>
    </location>
</feature>
<dbReference type="SUPFAM" id="SSF57701">
    <property type="entry name" value="Zn2/Cys6 DNA-binding domain"/>
    <property type="match status" value="1"/>
</dbReference>
<dbReference type="Gene3D" id="4.10.240.10">
    <property type="entry name" value="Zn(2)-C6 fungal-type DNA-binding domain"/>
    <property type="match status" value="1"/>
</dbReference>
<reference evidence="6 7" key="1">
    <citation type="journal article" date="2018" name="Mol. Biol. Evol.">
        <title>Broad Genomic Sampling Reveals a Smut Pathogenic Ancestry of the Fungal Clade Ustilaginomycotina.</title>
        <authorList>
            <person name="Kijpornyongpan T."/>
            <person name="Mondo S.J."/>
            <person name="Barry K."/>
            <person name="Sandor L."/>
            <person name="Lee J."/>
            <person name="Lipzen A."/>
            <person name="Pangilinan J."/>
            <person name="LaButti K."/>
            <person name="Hainaut M."/>
            <person name="Henrissat B."/>
            <person name="Grigoriev I.V."/>
            <person name="Spatafora J.W."/>
            <person name="Aime M.C."/>
        </authorList>
    </citation>
    <scope>NUCLEOTIDE SEQUENCE [LARGE SCALE GENOMIC DNA]</scope>
    <source>
        <strain evidence="6 7">MCA 3882</strain>
    </source>
</reference>
<dbReference type="InterPro" id="IPR050613">
    <property type="entry name" value="Sec_Metabolite_Reg"/>
</dbReference>
<dbReference type="RefSeq" id="XP_025351991.1">
    <property type="nucleotide sequence ID" value="XM_025499693.1"/>
</dbReference>
<proteinExistence type="predicted"/>
<dbReference type="InterPro" id="IPR036864">
    <property type="entry name" value="Zn2-C6_fun-type_DNA-bd_sf"/>
</dbReference>
<evidence type="ECO:0000313" key="7">
    <source>
        <dbReference type="Proteomes" id="UP000245771"/>
    </source>
</evidence>
<evidence type="ECO:0000256" key="3">
    <source>
        <dbReference type="ARBA" id="ARBA00023242"/>
    </source>
</evidence>
<accession>A0A316V2A8</accession>
<dbReference type="SMART" id="SM00066">
    <property type="entry name" value="GAL4"/>
    <property type="match status" value="1"/>
</dbReference>
<keyword evidence="2" id="KW-0479">Metal-binding</keyword>
<evidence type="ECO:0000256" key="2">
    <source>
        <dbReference type="ARBA" id="ARBA00022723"/>
    </source>
</evidence>
<dbReference type="PROSITE" id="PS50048">
    <property type="entry name" value="ZN2_CY6_FUNGAL_2"/>
    <property type="match status" value="1"/>
</dbReference>
<keyword evidence="7" id="KW-1185">Reference proteome</keyword>
<dbReference type="CDD" id="cd00067">
    <property type="entry name" value="GAL4"/>
    <property type="match status" value="1"/>
</dbReference>
<dbReference type="CDD" id="cd12148">
    <property type="entry name" value="fungal_TF_MHR"/>
    <property type="match status" value="1"/>
</dbReference>
<dbReference type="PROSITE" id="PS00463">
    <property type="entry name" value="ZN2_CY6_FUNGAL_1"/>
    <property type="match status" value="1"/>
</dbReference>
<feature type="region of interest" description="Disordered" evidence="4">
    <location>
        <begin position="91"/>
        <end position="167"/>
    </location>
</feature>
<dbReference type="InterPro" id="IPR007219">
    <property type="entry name" value="XnlR_reg_dom"/>
</dbReference>
<dbReference type="Proteomes" id="UP000245771">
    <property type="component" value="Unassembled WGS sequence"/>
</dbReference>
<feature type="compositionally biased region" description="Pro residues" evidence="4">
    <location>
        <begin position="782"/>
        <end position="791"/>
    </location>
</feature>
<sequence length="854" mass="94672">MTDPFPSPTPALPNERKSDEESPETTANTTSTAITEPSPRAEENAPPAQYMRLSRISCDPCRKRKLRCSRTMPCTTCVKRGIADKCYQDTPAEDGKTSTHSTPAASTSKVRHATSPSDHSVTHASPSNARRHYSGENAAKRQKKNSISSTRANGDGHNSNGAGPILAGADQIHHDLSTLRQQLHSLSAITNASENSIEAVLQSMQAGKANTSFELQSVQGSGPDGLVRWNDVAPYLPSLDECEELIRLFFEDLGYYFRVTQRSMIDKYWHKLLEGAGLERNKVRIICIIITLANGTAPPKSRVNRASFKTHHEWINLMGNPLTTPFGQHTDNSFESISALMLLAIYYMFIGKHDRIWECMGVAVRKGFNLGLFDERHRAWGPLSSLEKEYRRRLAWYLLSLERWQAFMRQLPSALHPDNIHISLPSFEHDSVVARGQLPPPQILPTFPMTMADGRLQTHVRANDGHVVKFVFIELLAVCHEFLDRFSSLTSSQRYSRAQQIDDLLERTLIDGLTDVGVDLTDLRYLRYLSSQSLEACPKEKQLGISMWLSHLFFLRCTITRRFLTDENAPTHLRFVSLTYAQGIVSAIPTLTRIVKEGSQPVQMTWNANHLLCAATAFAVVILGHDPYAGIDSDPLRALTGKSRRSSFPQEQVQWLADNIFSTLECLDILVNRGNGTALVAKQLLEGLVGSQEELRTLYRQRVSIGSFNNEMARHKRDSLPPMQESLYAPPNYSAMPIVSSRSSSSHRSPSSSLVGTPVAAHASTPMHQASTPSYTYQQPRSLPPMQPYPPTTGGRSNSASNTAAGGGNAPLIGRFINASSLLDAVLMEPLDPDFVGKSNTSDLLASLLQQQQE</sequence>
<feature type="compositionally biased region" description="Polar residues" evidence="4">
    <location>
        <begin position="114"/>
        <end position="128"/>
    </location>
</feature>
<dbReference type="GO" id="GO:0000981">
    <property type="term" value="F:DNA-binding transcription factor activity, RNA polymerase II-specific"/>
    <property type="evidence" value="ECO:0007669"/>
    <property type="project" value="InterPro"/>
</dbReference>
<dbReference type="GO" id="GO:0008270">
    <property type="term" value="F:zinc ion binding"/>
    <property type="evidence" value="ECO:0007669"/>
    <property type="project" value="InterPro"/>
</dbReference>
<dbReference type="Pfam" id="PF04082">
    <property type="entry name" value="Fungal_trans"/>
    <property type="match status" value="1"/>
</dbReference>
<dbReference type="AlphaFoldDB" id="A0A316V2A8"/>
<dbReference type="GeneID" id="37021474"/>
<protein>
    <recommendedName>
        <fullName evidence="5">Zn(2)-C6 fungal-type domain-containing protein</fullName>
    </recommendedName>
</protein>
<dbReference type="EMBL" id="KZ819607">
    <property type="protein sequence ID" value="PWN31689.1"/>
    <property type="molecule type" value="Genomic_DNA"/>
</dbReference>